<keyword evidence="1" id="KW-0732">Signal</keyword>
<reference evidence="2 3" key="1">
    <citation type="submission" date="2021-03" db="EMBL/GenBank/DDBJ databases">
        <title>Sequencing the genomes of 1000 actinobacteria strains.</title>
        <authorList>
            <person name="Klenk H.-P."/>
        </authorList>
    </citation>
    <scope>NUCLEOTIDE SEQUENCE [LARGE SCALE GENOMIC DNA]</scope>
    <source>
        <strain evidence="2 3">DSM 20168</strain>
    </source>
</reference>
<dbReference type="Proteomes" id="UP001195422">
    <property type="component" value="Unassembled WGS sequence"/>
</dbReference>
<organism evidence="2 3">
    <name type="scientific">Glutamicibacter protophormiae</name>
    <name type="common">Brevibacterium protophormiae</name>
    <dbReference type="NCBI Taxonomy" id="37930"/>
    <lineage>
        <taxon>Bacteria</taxon>
        <taxon>Bacillati</taxon>
        <taxon>Actinomycetota</taxon>
        <taxon>Actinomycetes</taxon>
        <taxon>Micrococcales</taxon>
        <taxon>Micrococcaceae</taxon>
        <taxon>Glutamicibacter</taxon>
    </lineage>
</organism>
<evidence type="ECO:0000313" key="3">
    <source>
        <dbReference type="Proteomes" id="UP001195422"/>
    </source>
</evidence>
<evidence type="ECO:0000313" key="2">
    <source>
        <dbReference type="EMBL" id="MBP2397894.1"/>
    </source>
</evidence>
<keyword evidence="3" id="KW-1185">Reference proteome</keyword>
<dbReference type="EMBL" id="JAGIOJ010000001">
    <property type="protein sequence ID" value="MBP2397894.1"/>
    <property type="molecule type" value="Genomic_DNA"/>
</dbReference>
<gene>
    <name evidence="2" type="ORF">JOF39_000975</name>
</gene>
<name>A0ABS4XN03_GLUPR</name>
<evidence type="ECO:0000256" key="1">
    <source>
        <dbReference type="SAM" id="SignalP"/>
    </source>
</evidence>
<proteinExistence type="predicted"/>
<dbReference type="RefSeq" id="WP_188947960.1">
    <property type="nucleotide sequence ID" value="NZ_BMPH01000005.1"/>
</dbReference>
<comment type="caution">
    <text evidence="2">The sequence shown here is derived from an EMBL/GenBank/DDBJ whole genome shotgun (WGS) entry which is preliminary data.</text>
</comment>
<feature type="chain" id="PRO_5047251570" description="Secreted protein" evidence="1">
    <location>
        <begin position="30"/>
        <end position="173"/>
    </location>
</feature>
<evidence type="ECO:0008006" key="4">
    <source>
        <dbReference type="Google" id="ProtNLM"/>
    </source>
</evidence>
<accession>A0ABS4XN03</accession>
<protein>
    <recommendedName>
        <fullName evidence="4">Secreted protein</fullName>
    </recommendedName>
</protein>
<sequence length="173" mass="17805">MSPKTVTRPSIAILAAAALAATFAAPANAAPVQNSASLAVEAQNIIEDQKQAEELLRIIDDIPESVLLQGDEATRQWISEHLVQGSNIEGVATRAGFLECSGAILLAIGTTAIPVAKVLKIKKLMNSLGGVNEAIKIMWGASFSYEKLQALGGAAAALGAELLGIAAIKTACT</sequence>
<feature type="signal peptide" evidence="1">
    <location>
        <begin position="1"/>
        <end position="29"/>
    </location>
</feature>